<proteinExistence type="predicted"/>
<keyword evidence="2" id="KW-1003">Cell membrane</keyword>
<gene>
    <name evidence="12" type="primary">Or67a_2</name>
    <name evidence="12" type="ORF">g.55527</name>
</gene>
<dbReference type="Pfam" id="PF02949">
    <property type="entry name" value="7tm_6"/>
    <property type="match status" value="1"/>
</dbReference>
<evidence type="ECO:0000256" key="2">
    <source>
        <dbReference type="ARBA" id="ARBA00022475"/>
    </source>
</evidence>
<dbReference type="InterPro" id="IPR004117">
    <property type="entry name" value="7tm6_olfct_rcpt"/>
</dbReference>
<evidence type="ECO:0000256" key="11">
    <source>
        <dbReference type="SAM" id="SignalP"/>
    </source>
</evidence>
<keyword evidence="11" id="KW-0732">Signal</keyword>
<evidence type="ECO:0000313" key="12">
    <source>
        <dbReference type="EMBL" id="JAG82071.1"/>
    </source>
</evidence>
<dbReference type="AlphaFoldDB" id="A0A0C9R7J7"/>
<dbReference type="PANTHER" id="PTHR21137:SF35">
    <property type="entry name" value="ODORANT RECEPTOR 19A-RELATED"/>
    <property type="match status" value="1"/>
</dbReference>
<keyword evidence="6 10" id="KW-1133">Transmembrane helix</keyword>
<evidence type="ECO:0000256" key="8">
    <source>
        <dbReference type="ARBA" id="ARBA00023170"/>
    </source>
</evidence>
<dbReference type="GO" id="GO:0005886">
    <property type="term" value="C:plasma membrane"/>
    <property type="evidence" value="ECO:0007669"/>
    <property type="project" value="UniProtKB-SubCell"/>
</dbReference>
<dbReference type="GO" id="GO:0005549">
    <property type="term" value="F:odorant binding"/>
    <property type="evidence" value="ECO:0007669"/>
    <property type="project" value="InterPro"/>
</dbReference>
<evidence type="ECO:0000256" key="7">
    <source>
        <dbReference type="ARBA" id="ARBA00023136"/>
    </source>
</evidence>
<keyword evidence="8" id="KW-0675">Receptor</keyword>
<dbReference type="GO" id="GO:0007165">
    <property type="term" value="P:signal transduction"/>
    <property type="evidence" value="ECO:0007669"/>
    <property type="project" value="UniProtKB-KW"/>
</dbReference>
<keyword evidence="7 10" id="KW-0472">Membrane</keyword>
<dbReference type="GO" id="GO:0004984">
    <property type="term" value="F:olfactory receptor activity"/>
    <property type="evidence" value="ECO:0007669"/>
    <property type="project" value="InterPro"/>
</dbReference>
<evidence type="ECO:0000256" key="1">
    <source>
        <dbReference type="ARBA" id="ARBA00004651"/>
    </source>
</evidence>
<feature type="transmembrane region" description="Helical" evidence="10">
    <location>
        <begin position="186"/>
        <end position="203"/>
    </location>
</feature>
<organism evidence="12">
    <name type="scientific">Fopius arisanus</name>
    <dbReference type="NCBI Taxonomy" id="64838"/>
    <lineage>
        <taxon>Eukaryota</taxon>
        <taxon>Metazoa</taxon>
        <taxon>Ecdysozoa</taxon>
        <taxon>Arthropoda</taxon>
        <taxon>Hexapoda</taxon>
        <taxon>Insecta</taxon>
        <taxon>Pterygota</taxon>
        <taxon>Neoptera</taxon>
        <taxon>Endopterygota</taxon>
        <taxon>Hymenoptera</taxon>
        <taxon>Apocrita</taxon>
        <taxon>Ichneumonoidea</taxon>
        <taxon>Braconidae</taxon>
        <taxon>Opiinae</taxon>
        <taxon>Fopius</taxon>
    </lineage>
</organism>
<name>A0A0C9R7J7_9HYME</name>
<dbReference type="PANTHER" id="PTHR21137">
    <property type="entry name" value="ODORANT RECEPTOR"/>
    <property type="match status" value="1"/>
</dbReference>
<evidence type="ECO:0000256" key="3">
    <source>
        <dbReference type="ARBA" id="ARBA00022606"/>
    </source>
</evidence>
<evidence type="ECO:0000256" key="6">
    <source>
        <dbReference type="ARBA" id="ARBA00022989"/>
    </source>
</evidence>
<feature type="signal peptide" evidence="11">
    <location>
        <begin position="1"/>
        <end position="16"/>
    </location>
</feature>
<comment type="subcellular location">
    <subcellularLocation>
        <location evidence="1">Cell membrane</location>
        <topology evidence="1">Multi-pass membrane protein</topology>
    </subcellularLocation>
</comment>
<reference evidence="12" key="1">
    <citation type="submission" date="2015-01" db="EMBL/GenBank/DDBJ databases">
        <title>Transcriptome Assembly of Fopius arisanus.</title>
        <authorList>
            <person name="Geib S."/>
        </authorList>
    </citation>
    <scope>NUCLEOTIDE SEQUENCE</scope>
</reference>
<keyword evidence="5" id="KW-0552">Olfaction</keyword>
<keyword evidence="4 10" id="KW-0812">Transmembrane</keyword>
<accession>A0A0C9R7J7</accession>
<evidence type="ECO:0000256" key="5">
    <source>
        <dbReference type="ARBA" id="ARBA00022725"/>
    </source>
</evidence>
<keyword evidence="3" id="KW-0716">Sensory transduction</keyword>
<dbReference type="EMBL" id="GBYB01012304">
    <property type="protein sequence ID" value="JAG82071.1"/>
    <property type="molecule type" value="Transcribed_RNA"/>
</dbReference>
<keyword evidence="9" id="KW-0807">Transducer</keyword>
<evidence type="ECO:0000256" key="9">
    <source>
        <dbReference type="ARBA" id="ARBA00023224"/>
    </source>
</evidence>
<sequence length="204" mass="23597">MYFLSLFWVAADGLFAQLATHLSIQFQILANEIRYMHPTANNSPYITARISERLKKIVQDHLELFAYVKLLEKMYNPLLFATILVNGIDLCTCLYSLQFRLDEANWGDVERNLVHAMSILLQTSMFCTFAQRLNDEIAGVHAAAYDFPWTDFNMPIKVLILLIMIQTQQEYVYSAYGFLHLNMPQLTTVCIIFFFGIYVSAGFY</sequence>
<feature type="chain" id="PRO_5002211861" evidence="11">
    <location>
        <begin position="17"/>
        <end position="204"/>
    </location>
</feature>
<evidence type="ECO:0000256" key="10">
    <source>
        <dbReference type="SAM" id="Phobius"/>
    </source>
</evidence>
<protein>
    <submittedName>
        <fullName evidence="12">Or67a_2 protein</fullName>
    </submittedName>
</protein>
<evidence type="ECO:0000256" key="4">
    <source>
        <dbReference type="ARBA" id="ARBA00022692"/>
    </source>
</evidence>